<evidence type="ECO:0000313" key="2">
    <source>
        <dbReference type="WBParaSite" id="JU765_v2.g5325.t1"/>
    </source>
</evidence>
<proteinExistence type="predicted"/>
<reference evidence="2" key="1">
    <citation type="submission" date="2022-11" db="UniProtKB">
        <authorList>
            <consortium name="WormBaseParasite"/>
        </authorList>
    </citation>
    <scope>IDENTIFICATION</scope>
</reference>
<protein>
    <submittedName>
        <fullName evidence="2">Etoposide-induced protein 2.4</fullName>
    </submittedName>
</protein>
<organism evidence="1 2">
    <name type="scientific">Panagrolaimus sp. JU765</name>
    <dbReference type="NCBI Taxonomy" id="591449"/>
    <lineage>
        <taxon>Eukaryota</taxon>
        <taxon>Metazoa</taxon>
        <taxon>Ecdysozoa</taxon>
        <taxon>Nematoda</taxon>
        <taxon>Chromadorea</taxon>
        <taxon>Rhabditida</taxon>
        <taxon>Tylenchina</taxon>
        <taxon>Panagrolaimomorpha</taxon>
        <taxon>Panagrolaimoidea</taxon>
        <taxon>Panagrolaimidae</taxon>
        <taxon>Panagrolaimus</taxon>
    </lineage>
</organism>
<name>A0AC34RB52_9BILA</name>
<sequence>MGEAIMDYVKEFFDGFFSSIKGFPAIFYLDHQSNESISVPAEPKTENKKRTVLYERARKQEAIRITKQEKEIPRRKSARLMFFQCVCCNLSAVFVAWIIQKACNFGNQNIWTQLVFYISTGFCLLIFIVTRFLSLLWFGDVAKGALNYRTFLGKAALPNVSVASFSDNISDLLFGIVLETFVLLEGLVLYSIPHYWLSNIFGFVVMSQLNSLYSFEYMWITQGFQTNQRIRKIENHWPFHVGFGTLLTLSTSYYDDFLFNGFIFAALFPFFIVSSYIATSPSDKMKRQSLPVFLLPKLVTERVFSFAFSFLGKQTSV</sequence>
<evidence type="ECO:0000313" key="1">
    <source>
        <dbReference type="Proteomes" id="UP000887576"/>
    </source>
</evidence>
<accession>A0AC34RB52</accession>
<dbReference type="Proteomes" id="UP000887576">
    <property type="component" value="Unplaced"/>
</dbReference>
<dbReference type="WBParaSite" id="JU765_v2.g5325.t1">
    <property type="protein sequence ID" value="JU765_v2.g5325.t1"/>
    <property type="gene ID" value="JU765_v2.g5325"/>
</dbReference>